<dbReference type="GO" id="GO:0000127">
    <property type="term" value="C:transcription factor TFIIIC complex"/>
    <property type="evidence" value="ECO:0007669"/>
    <property type="project" value="InterPro"/>
</dbReference>
<dbReference type="STRING" id="1442368.A0A0D2GTG2"/>
<feature type="region of interest" description="Disordered" evidence="6">
    <location>
        <begin position="1514"/>
        <end position="1547"/>
    </location>
</feature>
<dbReference type="PANTHER" id="PTHR15180:SF1">
    <property type="entry name" value="GENERAL TRANSCRIPTION FACTOR 3C POLYPEPTIDE 1"/>
    <property type="match status" value="1"/>
</dbReference>
<keyword evidence="2" id="KW-0597">Phosphoprotein</keyword>
<feature type="region of interest" description="Disordered" evidence="6">
    <location>
        <begin position="1068"/>
        <end position="1127"/>
    </location>
</feature>
<dbReference type="GO" id="GO:0042791">
    <property type="term" value="P:5S class rRNA transcription by RNA polymerase III"/>
    <property type="evidence" value="ECO:0007669"/>
    <property type="project" value="TreeGrafter"/>
</dbReference>
<feature type="region of interest" description="Disordered" evidence="6">
    <location>
        <begin position="840"/>
        <end position="940"/>
    </location>
</feature>
<evidence type="ECO:0000259" key="7">
    <source>
        <dbReference type="Pfam" id="PF04182"/>
    </source>
</evidence>
<dbReference type="RefSeq" id="XP_013285658.1">
    <property type="nucleotide sequence ID" value="XM_013430204.1"/>
</dbReference>
<evidence type="ECO:0000313" key="9">
    <source>
        <dbReference type="EMBL" id="KIW81850.1"/>
    </source>
</evidence>
<evidence type="ECO:0000256" key="4">
    <source>
        <dbReference type="ARBA" id="ARBA00023163"/>
    </source>
</evidence>
<evidence type="ECO:0000256" key="2">
    <source>
        <dbReference type="ARBA" id="ARBA00022553"/>
    </source>
</evidence>
<dbReference type="InterPro" id="IPR044210">
    <property type="entry name" value="Tfc3-like"/>
</dbReference>
<reference evidence="9 10" key="1">
    <citation type="submission" date="2015-01" db="EMBL/GenBank/DDBJ databases">
        <title>The Genome Sequence of Fonsecaea pedrosoi CBS 271.37.</title>
        <authorList>
            <consortium name="The Broad Institute Genomics Platform"/>
            <person name="Cuomo C."/>
            <person name="de Hoog S."/>
            <person name="Gorbushina A."/>
            <person name="Stielow B."/>
            <person name="Teixiera M."/>
            <person name="Abouelleil A."/>
            <person name="Chapman S.B."/>
            <person name="Priest M."/>
            <person name="Young S.K."/>
            <person name="Wortman J."/>
            <person name="Nusbaum C."/>
            <person name="Birren B."/>
        </authorList>
    </citation>
    <scope>NUCLEOTIDE SEQUENCE [LARGE SCALE GENOMIC DNA]</scope>
    <source>
        <strain evidence="9 10">CBS 271.37</strain>
    </source>
</reference>
<feature type="compositionally biased region" description="Polar residues" evidence="6">
    <location>
        <begin position="581"/>
        <end position="603"/>
    </location>
</feature>
<evidence type="ECO:0008006" key="11">
    <source>
        <dbReference type="Google" id="ProtNLM"/>
    </source>
</evidence>
<feature type="region of interest" description="Disordered" evidence="6">
    <location>
        <begin position="103"/>
        <end position="147"/>
    </location>
</feature>
<feature type="domain" description="B-block binding subunit of TFIIIC" evidence="7">
    <location>
        <begin position="170"/>
        <end position="238"/>
    </location>
</feature>
<proteinExistence type="predicted"/>
<dbReference type="InterPro" id="IPR046488">
    <property type="entry name" value="Sfc3/Tfc3_C"/>
</dbReference>
<evidence type="ECO:0000256" key="1">
    <source>
        <dbReference type="ARBA" id="ARBA00004123"/>
    </source>
</evidence>
<evidence type="ECO:0000256" key="3">
    <source>
        <dbReference type="ARBA" id="ARBA00023125"/>
    </source>
</evidence>
<feature type="region of interest" description="Disordered" evidence="6">
    <location>
        <begin position="366"/>
        <end position="387"/>
    </location>
</feature>
<feature type="compositionally biased region" description="Basic residues" evidence="6">
    <location>
        <begin position="1521"/>
        <end position="1531"/>
    </location>
</feature>
<dbReference type="OrthoDB" id="5403573at2759"/>
<dbReference type="AlphaFoldDB" id="A0A0D2GTG2"/>
<dbReference type="GO" id="GO:0005634">
    <property type="term" value="C:nucleus"/>
    <property type="evidence" value="ECO:0007669"/>
    <property type="project" value="UniProtKB-SubCell"/>
</dbReference>
<feature type="compositionally biased region" description="Basic and acidic residues" evidence="6">
    <location>
        <begin position="1068"/>
        <end position="1081"/>
    </location>
</feature>
<feature type="region of interest" description="Disordered" evidence="6">
    <location>
        <begin position="775"/>
        <end position="809"/>
    </location>
</feature>
<dbReference type="Proteomes" id="UP000053029">
    <property type="component" value="Unassembled WGS sequence"/>
</dbReference>
<feature type="compositionally biased region" description="Low complexity" evidence="6">
    <location>
        <begin position="900"/>
        <end position="909"/>
    </location>
</feature>
<keyword evidence="10" id="KW-1185">Reference proteome</keyword>
<feature type="compositionally biased region" description="Basic residues" evidence="6">
    <location>
        <begin position="913"/>
        <end position="922"/>
    </location>
</feature>
<feature type="compositionally biased region" description="Basic and acidic residues" evidence="6">
    <location>
        <begin position="979"/>
        <end position="991"/>
    </location>
</feature>
<feature type="compositionally biased region" description="Polar residues" evidence="6">
    <location>
        <begin position="123"/>
        <end position="134"/>
    </location>
</feature>
<keyword evidence="5" id="KW-0539">Nucleus</keyword>
<dbReference type="HOGENOM" id="CLU_000535_0_0_1"/>
<feature type="region of interest" description="Disordered" evidence="6">
    <location>
        <begin position="962"/>
        <end position="1023"/>
    </location>
</feature>
<dbReference type="VEuPathDB" id="FungiDB:Z517_04876"/>
<feature type="region of interest" description="Disordered" evidence="6">
    <location>
        <begin position="1257"/>
        <end position="1308"/>
    </location>
</feature>
<feature type="compositionally biased region" description="Basic residues" evidence="6">
    <location>
        <begin position="785"/>
        <end position="794"/>
    </location>
</feature>
<dbReference type="GO" id="GO:0003677">
    <property type="term" value="F:DNA binding"/>
    <property type="evidence" value="ECO:0007669"/>
    <property type="project" value="UniProtKB-KW"/>
</dbReference>
<feature type="compositionally biased region" description="Acidic residues" evidence="6">
    <location>
        <begin position="376"/>
        <end position="386"/>
    </location>
</feature>
<organism evidence="9 10">
    <name type="scientific">Fonsecaea pedrosoi CBS 271.37</name>
    <dbReference type="NCBI Taxonomy" id="1442368"/>
    <lineage>
        <taxon>Eukaryota</taxon>
        <taxon>Fungi</taxon>
        <taxon>Dikarya</taxon>
        <taxon>Ascomycota</taxon>
        <taxon>Pezizomycotina</taxon>
        <taxon>Eurotiomycetes</taxon>
        <taxon>Chaetothyriomycetidae</taxon>
        <taxon>Chaetothyriales</taxon>
        <taxon>Herpotrichiellaceae</taxon>
        <taxon>Fonsecaea</taxon>
    </lineage>
</organism>
<dbReference type="GeneID" id="25304366"/>
<feature type="compositionally biased region" description="Polar residues" evidence="6">
    <location>
        <begin position="1288"/>
        <end position="1303"/>
    </location>
</feature>
<feature type="region of interest" description="Disordered" evidence="6">
    <location>
        <begin position="576"/>
        <end position="620"/>
    </location>
</feature>
<dbReference type="InterPro" id="IPR007309">
    <property type="entry name" value="TFIIIC_Bblock-bd"/>
</dbReference>
<dbReference type="PANTHER" id="PTHR15180">
    <property type="entry name" value="GENERAL TRANSCRIPTION FACTOR 3C POLYPEPTIDE 1"/>
    <property type="match status" value="1"/>
</dbReference>
<evidence type="ECO:0000256" key="6">
    <source>
        <dbReference type="SAM" id="MobiDB-lite"/>
    </source>
</evidence>
<name>A0A0D2GTG2_9EURO</name>
<feature type="domain" description="Transcription factor tau subunit sfc3/Tfc3 C-terminal" evidence="8">
    <location>
        <begin position="1584"/>
        <end position="2021"/>
    </location>
</feature>
<gene>
    <name evidence="9" type="ORF">Z517_04876</name>
</gene>
<accession>A0A0D2GTG2</accession>
<dbReference type="EMBL" id="KN846971">
    <property type="protein sequence ID" value="KIW81850.1"/>
    <property type="molecule type" value="Genomic_DNA"/>
</dbReference>
<dbReference type="Pfam" id="PF20222">
    <property type="entry name" value="DUF6581"/>
    <property type="match status" value="1"/>
</dbReference>
<keyword evidence="3" id="KW-0238">DNA-binding</keyword>
<comment type="subcellular location">
    <subcellularLocation>
        <location evidence="1">Nucleus</location>
    </subcellularLocation>
</comment>
<evidence type="ECO:0000259" key="8">
    <source>
        <dbReference type="Pfam" id="PF20222"/>
    </source>
</evidence>
<dbReference type="GO" id="GO:0006384">
    <property type="term" value="P:transcription initiation at RNA polymerase III promoter"/>
    <property type="evidence" value="ECO:0007669"/>
    <property type="project" value="InterPro"/>
</dbReference>
<evidence type="ECO:0000256" key="5">
    <source>
        <dbReference type="ARBA" id="ARBA00023242"/>
    </source>
</evidence>
<keyword evidence="4" id="KW-0804">Transcription</keyword>
<evidence type="ECO:0000313" key="10">
    <source>
        <dbReference type="Proteomes" id="UP000053029"/>
    </source>
</evidence>
<dbReference type="Pfam" id="PF04182">
    <property type="entry name" value="B-block_TFIIIC"/>
    <property type="match status" value="1"/>
</dbReference>
<sequence length="2070" mass="231320">MAKGLDDLIEFLLEEIAVSGSRGVTIRDVAHFISSFYNDLEDNSRSNAPVEHIEPSPPVTVDFPLLSKIWSWLGRHPDVSIGEDRRYNKTSLTEIEIQFPNYVDLGPNGRQIPAEDGADSDGSEQPGTTPTKQPRLQKPRASKGPRISVSETRIWQAICGHPPDLSKVVPLEFELLSHIAAARSTGILQGDLVRASGQDKRSVPKRTDSLQSKGYITKEIVFRHGTRTSRLTLRKFARQNAADAEPFHKLHSLPQRGSTLRDVVRRIFDVLEDRKLISQTSLAEELSLGSSGESAILSKIIRRLEKLKCIKRVRTAVGPSATSDDLRHFVQLVRRAGAVDLDNFDTEMLSLSQTVEELASTYDRKDRNNGALEVPAAEEEDDESDEAVYKPARWNPDRLMPNVMVDAVRLAGQEGLTNLNARKMITGDFVRRQLESLLLRLSCESLIMQPQHLCHLAIVRTTVRQEGVTQYVHYSWDTFLQKATDHHLDVSDIPGAGQMMKRLAENDAGSDVDHQNSLHFDVDEFGFPVQPPLALQLRHGQATFFELIKAAAAGDVKQRNGEPAIVKHGMKMALTTRDESTAVSSTPNRVPNRLSHQPQQPTGQPLKRRRNSGDEKTAIGRPRKYMRGTEKFWRMQFKQARPDAGTSSDNLTKGIAQNPSAVALHARRPAGFDEALVQALEAKLPIPMHPEDINEDWVRSTKTMIDRSSEGIYISPKGFRSDNSQKVAQIMIVKTPRLKSLDFNERDVIHPFRFLSSSASHSFPFRRYYPNLPPWSQAAPGAPRSSKRQARRALSKVEQKGKTGPRLGVFYENPRLQAPQAPELPKAGDVQLQVNVSMDTTDEETGPLRESTLLPRDSSPASMNEVVSPKDVRIGIVQAEGGSQQSNQERDRSSVTPVAPSSRPTTTETPRIRPSRNRRLTRKAIESRNSDQPSSQLPDVLSEAPKVPFDICAADSGFQNETSLDQEPETLSAEAVTHSIDHSPTKERSADIPDSDTQKTQTPHYAQHPIPSAAERDVDASPSVGDTAVTRMPAVENDITEKPATLAILEGISEVATTRSPSVAERVQESHHVAEEMDTVHQKSSFPSEADTRQRVLKASSARTESVDTGDSEEEPQPKNRQSQGKQRYFDGAKALFRRIVLQLIQETSGVVPNDPPTLKRISLPRWQEAGGQGRPLLKTIKTAIKSLTESRRLKQVIFTFRAKSGLMVKRSIIFLPHIDPLSQAVEDMKQNIINAEPTDYVPPEWRGEGYRIPLVNKRAPSRTPEVEERRPRRRRASTAASDGTIASAASQREGSHTETATPSPVVMPETPATAFLTLKVPALGSLPVVHLHKWRAECPVSALRSDTSDANPWKSSAFRPVRRRRRVEQQAMKTNGRSIIWRNFPSSLEDILQLPALKLDYDAFQADDPDWQRFACEVEGVRAWEEQEPEVALSKRSKFAFINHLVPGALYAGSVVPLSVEFSKIVKFDKDGVDFEVAYPPAGSWPAFVNALNAPPSVTSRIAALDETDLISAPPSSPKRGIRRSNRPSKRVLSEDDHGFVRPPAPKRRRKIAQGLYSAPSRRTGILALNATRQKLPRGAKWLQTMPEEMIYRIAIAVIVVRTIAGGMQSFINWQIVMTLFPEQKEEVIKARWNTLSTRYSSDIQNLTDDFQSKYLDALQAGEVVSVTFDDIGTTDWGAIVEWALKNLDHFNLRRIAHLPADRDDLLDRYTVEFTQPKYSHNLIWGNSTTNVKEEVARSVVFGTCADSTMQPGILRYQHDFEVEMAAPALRVAKSWVLATIFTPESVFDAALAQTKLSSLGSDQFECDALLSRVLKLLQDERIIQRKQSHQPLEQGLRVRTWEPHRKFFERFEERCMVTPEGLRRAVRYKTEILDRAFAQGHSMVIDKEAVVSDGEMVAILNLIATGRIKVRPGADVPKTRYGLDHERIGYRTKTLDKKLLGFSIEITPTTEYLFGGPLSGEFGIRQVPVPRGQADEPMGSVPLWVDIHGNVQVSLWHKLLVGVLGFVSQMPGVTASHISRAFGFVPDEVEVELIMQWCAQSGFAKMNPRTKGYETLEWWWLCVDEAVA</sequence>
<protein>
    <recommendedName>
        <fullName evidence="11">B-block binding subunit of TFIIIC domain-containing protein</fullName>
    </recommendedName>
</protein>